<dbReference type="AlphaFoldDB" id="A0A0A9ADG4"/>
<reference evidence="1" key="2">
    <citation type="journal article" date="2015" name="Data Brief">
        <title>Shoot transcriptome of the giant reed, Arundo donax.</title>
        <authorList>
            <person name="Barrero R.A."/>
            <person name="Guerrero F.D."/>
            <person name="Moolhuijzen P."/>
            <person name="Goolsby J.A."/>
            <person name="Tidwell J."/>
            <person name="Bellgard S.E."/>
            <person name="Bellgard M.I."/>
        </authorList>
    </citation>
    <scope>NUCLEOTIDE SEQUENCE</scope>
    <source>
        <tissue evidence="1">Shoot tissue taken approximately 20 cm above the soil surface</tissue>
    </source>
</reference>
<sequence length="32" mass="3741">MQPKSYSRKANLVSINYPNSYSRGCTILRKQH</sequence>
<evidence type="ECO:0000313" key="1">
    <source>
        <dbReference type="EMBL" id="JAD47998.1"/>
    </source>
</evidence>
<proteinExistence type="predicted"/>
<reference evidence="1" key="1">
    <citation type="submission" date="2014-09" db="EMBL/GenBank/DDBJ databases">
        <authorList>
            <person name="Magalhaes I.L.F."/>
            <person name="Oliveira U."/>
            <person name="Santos F.R."/>
            <person name="Vidigal T.H.D.A."/>
            <person name="Brescovit A.D."/>
            <person name="Santos A.J."/>
        </authorList>
    </citation>
    <scope>NUCLEOTIDE SEQUENCE</scope>
    <source>
        <tissue evidence="1">Shoot tissue taken approximately 20 cm above the soil surface</tissue>
    </source>
</reference>
<organism evidence="1">
    <name type="scientific">Arundo donax</name>
    <name type="common">Giant reed</name>
    <name type="synonym">Donax arundinaceus</name>
    <dbReference type="NCBI Taxonomy" id="35708"/>
    <lineage>
        <taxon>Eukaryota</taxon>
        <taxon>Viridiplantae</taxon>
        <taxon>Streptophyta</taxon>
        <taxon>Embryophyta</taxon>
        <taxon>Tracheophyta</taxon>
        <taxon>Spermatophyta</taxon>
        <taxon>Magnoliopsida</taxon>
        <taxon>Liliopsida</taxon>
        <taxon>Poales</taxon>
        <taxon>Poaceae</taxon>
        <taxon>PACMAD clade</taxon>
        <taxon>Arundinoideae</taxon>
        <taxon>Arundineae</taxon>
        <taxon>Arundo</taxon>
    </lineage>
</organism>
<accession>A0A0A9ADG4</accession>
<protein>
    <submittedName>
        <fullName evidence="1">Uncharacterized protein</fullName>
    </submittedName>
</protein>
<dbReference type="EMBL" id="GBRH01249897">
    <property type="protein sequence ID" value="JAD47998.1"/>
    <property type="molecule type" value="Transcribed_RNA"/>
</dbReference>
<name>A0A0A9ADG4_ARUDO</name>